<dbReference type="Pfam" id="PF08675">
    <property type="entry name" value="RNA_bind"/>
    <property type="match status" value="1"/>
</dbReference>
<dbReference type="InterPro" id="IPR012337">
    <property type="entry name" value="RNaseH-like_sf"/>
</dbReference>
<dbReference type="SUPFAM" id="SSF82708">
    <property type="entry name" value="R3H domain"/>
    <property type="match status" value="1"/>
</dbReference>
<dbReference type="PANTHER" id="PTHR15092:SF44">
    <property type="entry name" value="POLY(A)-SPECIFIC RIBONUCLEASE PARN"/>
    <property type="match status" value="1"/>
</dbReference>
<name>E0VCB1_PEDHC</name>
<dbReference type="GO" id="GO:1990431">
    <property type="term" value="P:priRNA 3'-end processing"/>
    <property type="evidence" value="ECO:0007669"/>
    <property type="project" value="TreeGrafter"/>
</dbReference>
<feature type="domain" description="Poly(A)-specific ribonuclease RNA-binding" evidence="2">
    <location>
        <begin position="415"/>
        <end position="492"/>
    </location>
</feature>
<dbReference type="Pfam" id="PF04857">
    <property type="entry name" value="CAF1"/>
    <property type="match status" value="1"/>
</dbReference>
<dbReference type="InterPro" id="IPR014789">
    <property type="entry name" value="PolyA-riboNase_RNA-binding"/>
</dbReference>
<dbReference type="InterPro" id="IPR036397">
    <property type="entry name" value="RNaseH_sf"/>
</dbReference>
<dbReference type="KEGG" id="phu:Phum_PHUM082700"/>
<dbReference type="InterPro" id="IPR036867">
    <property type="entry name" value="R3H_dom_sf"/>
</dbReference>
<dbReference type="AlphaFoldDB" id="E0VCB1"/>
<dbReference type="EMBL" id="DS235051">
    <property type="protein sequence ID" value="EEB10997.1"/>
    <property type="molecule type" value="Genomic_DNA"/>
</dbReference>
<dbReference type="Gene3D" id="3.30.70.330">
    <property type="match status" value="1"/>
</dbReference>
<dbReference type="STRING" id="121224.E0VCB1"/>
<dbReference type="CTD" id="8231482"/>
<dbReference type="OrthoDB" id="1432093at2759"/>
<dbReference type="EnsemblMetazoa" id="PHUM082700-RA">
    <property type="protein sequence ID" value="PHUM082700-PA"/>
    <property type="gene ID" value="PHUM082700"/>
</dbReference>
<dbReference type="PANTHER" id="PTHR15092">
    <property type="entry name" value="POLY A -SPECIFIC RIBONUCLEASE/TARGET OF EGR1, MEMBER 1"/>
    <property type="match status" value="1"/>
</dbReference>
<reference evidence="4" key="3">
    <citation type="submission" date="2021-02" db="UniProtKB">
        <authorList>
            <consortium name="EnsemblMetazoa"/>
        </authorList>
    </citation>
    <scope>IDENTIFICATION</scope>
    <source>
        <strain evidence="4">USDA</strain>
    </source>
</reference>
<reference evidence="3" key="2">
    <citation type="submission" date="2007-04" db="EMBL/GenBank/DDBJ databases">
        <title>The genome of the human body louse.</title>
        <authorList>
            <consortium name="The Human Body Louse Genome Consortium"/>
            <person name="Kirkness E."/>
            <person name="Walenz B."/>
            <person name="Hass B."/>
            <person name="Bruggner R."/>
            <person name="Strausberg R."/>
        </authorList>
    </citation>
    <scope>NUCLEOTIDE SEQUENCE</scope>
    <source>
        <strain evidence="3">USDA</strain>
    </source>
</reference>
<comment type="similarity">
    <text evidence="1">Belongs to the CAF1 family.</text>
</comment>
<dbReference type="GO" id="GO:0000289">
    <property type="term" value="P:nuclear-transcribed mRNA poly(A) tail shortening"/>
    <property type="evidence" value="ECO:0007669"/>
    <property type="project" value="TreeGrafter"/>
</dbReference>
<keyword evidence="3" id="KW-0378">Hydrolase</keyword>
<evidence type="ECO:0000313" key="3">
    <source>
        <dbReference type="EMBL" id="EEB10997.1"/>
    </source>
</evidence>
<dbReference type="InterPro" id="IPR051181">
    <property type="entry name" value="CAF1_poly(A)_ribonucleases"/>
</dbReference>
<dbReference type="GO" id="GO:0005737">
    <property type="term" value="C:cytoplasm"/>
    <property type="evidence" value="ECO:0007669"/>
    <property type="project" value="InterPro"/>
</dbReference>
<dbReference type="SUPFAM" id="SSF53098">
    <property type="entry name" value="Ribonuclease H-like"/>
    <property type="match status" value="1"/>
</dbReference>
<dbReference type="Gene3D" id="3.30.1370.50">
    <property type="entry name" value="R3H-like domain"/>
    <property type="match status" value="1"/>
</dbReference>
<dbReference type="Gene3D" id="3.30.420.10">
    <property type="entry name" value="Ribonuclease H-like superfamily/Ribonuclease H"/>
    <property type="match status" value="1"/>
</dbReference>
<dbReference type="EC" id="3.1.13.4" evidence="3"/>
<dbReference type="GO" id="GO:1990432">
    <property type="term" value="P:siRNA 3'-end processing"/>
    <property type="evidence" value="ECO:0007669"/>
    <property type="project" value="TreeGrafter"/>
</dbReference>
<proteinExistence type="inferred from homology"/>
<dbReference type="HOGENOM" id="CLU_018030_1_1_1"/>
<dbReference type="RefSeq" id="XP_002423735.1">
    <property type="nucleotide sequence ID" value="XM_002423690.1"/>
</dbReference>
<organism>
    <name type="scientific">Pediculus humanus subsp. corporis</name>
    <name type="common">Body louse</name>
    <dbReference type="NCBI Taxonomy" id="121224"/>
    <lineage>
        <taxon>Eukaryota</taxon>
        <taxon>Metazoa</taxon>
        <taxon>Ecdysozoa</taxon>
        <taxon>Arthropoda</taxon>
        <taxon>Hexapoda</taxon>
        <taxon>Insecta</taxon>
        <taxon>Pterygota</taxon>
        <taxon>Neoptera</taxon>
        <taxon>Paraneoptera</taxon>
        <taxon>Psocodea</taxon>
        <taxon>Troctomorpha</taxon>
        <taxon>Phthiraptera</taxon>
        <taxon>Anoplura</taxon>
        <taxon>Pediculidae</taxon>
        <taxon>Pediculus</taxon>
    </lineage>
</organism>
<evidence type="ECO:0000313" key="4">
    <source>
        <dbReference type="EnsemblMetazoa" id="PHUM082700-PA"/>
    </source>
</evidence>
<evidence type="ECO:0000313" key="5">
    <source>
        <dbReference type="Proteomes" id="UP000009046"/>
    </source>
</evidence>
<dbReference type="GO" id="GO:0004535">
    <property type="term" value="F:poly(A)-specific ribonuclease activity"/>
    <property type="evidence" value="ECO:0007669"/>
    <property type="project" value="UniProtKB-EC"/>
</dbReference>
<reference evidence="3" key="1">
    <citation type="submission" date="2007-04" db="EMBL/GenBank/DDBJ databases">
        <title>Annotation of Pediculus humanus corporis strain USDA.</title>
        <authorList>
            <person name="Kirkness E."/>
            <person name="Hannick L."/>
            <person name="Hass B."/>
            <person name="Bruggner R."/>
            <person name="Lawson D."/>
            <person name="Bidwell S."/>
            <person name="Joardar V."/>
            <person name="Caler E."/>
            <person name="Walenz B."/>
            <person name="Inman J."/>
            <person name="Schobel S."/>
            <person name="Galinsky K."/>
            <person name="Amedeo P."/>
            <person name="Strausberg R."/>
        </authorList>
    </citation>
    <scope>NUCLEOTIDE SEQUENCE</scope>
    <source>
        <strain evidence="3">USDA</strain>
    </source>
</reference>
<dbReference type="GeneID" id="8231482"/>
<dbReference type="GO" id="GO:0046872">
    <property type="term" value="F:metal ion binding"/>
    <property type="evidence" value="ECO:0007669"/>
    <property type="project" value="InterPro"/>
</dbReference>
<dbReference type="eggNOG" id="KOG1990">
    <property type="taxonomic scope" value="Eukaryota"/>
</dbReference>
<gene>
    <name evidence="4" type="primary">8231482</name>
    <name evidence="3" type="ORF">Phum_PHUM082700</name>
</gene>
<dbReference type="GO" id="GO:0003723">
    <property type="term" value="F:RNA binding"/>
    <property type="evidence" value="ECO:0007669"/>
    <property type="project" value="InterPro"/>
</dbReference>
<evidence type="ECO:0000259" key="2">
    <source>
        <dbReference type="Pfam" id="PF08675"/>
    </source>
</evidence>
<dbReference type="InterPro" id="IPR006941">
    <property type="entry name" value="RNase_CAF1"/>
</dbReference>
<dbReference type="CDD" id="cd12428">
    <property type="entry name" value="RRM_PARN"/>
    <property type="match status" value="1"/>
</dbReference>
<sequence>MEVTRKNFDEVLSTLPDVFNKAQFLAIDTEFTGLKVEGANNNNNYYDEFDDLYLKNRLKAETFMAIQFGIVAFFYDEKSKKYTHQGFNFYIYPSTHSDVNFTCQSKSIEFLAKNGFDFNTLFLHGIPYLKESEMAKLLDRLQEKHDRISSSENFKIIETPPEHSELINKILNEIDEVLKEKTKKKITIEKNNSYIRRLIYSAVEAKYGKKILLESNKNETMTVFVGYSPEEIKNLREENFSNEKKKILNESGFTRVIKLMIDSKKLIIGHYLLLDILFTIKQFLSPLPNSYSEFKELLHFLFPKIIDTKYMASTHDFKGLKDTSLPNVVEYFNTLGKIPDVSTNDNEQGYTLTEKKFHEAAYDAYMTGLAFLGISNSLESLKVFENLPDSSFLKPYLNKLKIQRIFDIHCMNIGGKDEEPDRTGVYHLSFPKEWKREHISELFVNCGYISISWINDTSAFVKVNEEHLIEVKKIISNSNSTYNLRTYNDFRALSNKNADDKVNKKLKIDNVTNNTHESSNNTDKKVLSKKRQIEDLGEVIARPEKRKCTS</sequence>
<protein>
    <submittedName>
        <fullName evidence="3 4">Poly A-specific ribonuclease PARN, putative</fullName>
        <ecNumber evidence="3">3.1.13.4</ecNumber>
    </submittedName>
</protein>
<dbReference type="Proteomes" id="UP000009046">
    <property type="component" value="Unassembled WGS sequence"/>
</dbReference>
<dbReference type="EMBL" id="AAZO01000988">
    <property type="status" value="NOT_ANNOTATED_CDS"/>
    <property type="molecule type" value="Genomic_DNA"/>
</dbReference>
<dbReference type="InterPro" id="IPR012677">
    <property type="entry name" value="Nucleotide-bd_a/b_plait_sf"/>
</dbReference>
<dbReference type="InParanoid" id="E0VCB1"/>
<dbReference type="GO" id="GO:0005634">
    <property type="term" value="C:nucleus"/>
    <property type="evidence" value="ECO:0007669"/>
    <property type="project" value="InterPro"/>
</dbReference>
<accession>E0VCB1</accession>
<dbReference type="OMA" id="LTTCHED"/>
<keyword evidence="5" id="KW-1185">Reference proteome</keyword>
<dbReference type="VEuPathDB" id="VectorBase:PHUM082700"/>
<evidence type="ECO:0000256" key="1">
    <source>
        <dbReference type="ARBA" id="ARBA00008372"/>
    </source>
</evidence>